<accession>A0A8S5M2F3</accession>
<dbReference type="EMBL" id="BK014799">
    <property type="protein sequence ID" value="DAD76366.1"/>
    <property type="molecule type" value="Genomic_DNA"/>
</dbReference>
<reference evidence="1" key="1">
    <citation type="journal article" date="2021" name="Proc. Natl. Acad. Sci. U.S.A.">
        <title>A Catalog of Tens of Thousands of Viruses from Human Metagenomes Reveals Hidden Associations with Chronic Diseases.</title>
        <authorList>
            <person name="Tisza M.J."/>
            <person name="Buck C.B."/>
        </authorList>
    </citation>
    <scope>NUCLEOTIDE SEQUENCE</scope>
    <source>
        <strain evidence="1">Ctxjx4</strain>
    </source>
</reference>
<sequence>MDNSQFGFKELYSVLLKTTYPLEIKGRKFEVGETVAAFDRISIANFEEIKNYITANGGFENRARVNWETTKEVQLIFSQGVFSKTQFALMNGLRLFDIQKESLCIPKYEEKESDENGVVVFSMPPAPNTRIFIYDKSTGDKIISYEKVDDTHYNIGKAYCGVILDYAYAYDSDAILARVGQPTFDGYLYLIGKTRFKDDESGAIKTGIITIPRLKLMSDLSIRLGKNAAPVVGTLRAKALPVGSRANTMVMDLTYLNDDIDSDM</sequence>
<name>A0A8S5M2F3_9CAUD</name>
<protein>
    <submittedName>
        <fullName evidence="1">Uncharacterized protein</fullName>
    </submittedName>
</protein>
<proteinExistence type="predicted"/>
<organism evidence="1">
    <name type="scientific">Siphoviridae sp. ctxjx4</name>
    <dbReference type="NCBI Taxonomy" id="2826522"/>
    <lineage>
        <taxon>Viruses</taxon>
        <taxon>Duplodnaviria</taxon>
        <taxon>Heunggongvirae</taxon>
        <taxon>Uroviricota</taxon>
        <taxon>Caudoviricetes</taxon>
    </lineage>
</organism>
<evidence type="ECO:0000313" key="1">
    <source>
        <dbReference type="EMBL" id="DAD76366.1"/>
    </source>
</evidence>